<dbReference type="EMBL" id="LBSX01000003">
    <property type="protein sequence ID" value="KKQ28006.1"/>
    <property type="molecule type" value="Genomic_DNA"/>
</dbReference>
<evidence type="ECO:0000313" key="3">
    <source>
        <dbReference type="Proteomes" id="UP000034849"/>
    </source>
</evidence>
<dbReference type="Proteomes" id="UP000034849">
    <property type="component" value="Unassembled WGS sequence"/>
</dbReference>
<feature type="transmembrane region" description="Helical" evidence="1">
    <location>
        <begin position="128"/>
        <end position="149"/>
    </location>
</feature>
<accession>A0A0G0JIT8</accession>
<keyword evidence="1" id="KW-0812">Transmembrane</keyword>
<reference evidence="2 3" key="1">
    <citation type="journal article" date="2015" name="Nature">
        <title>rRNA introns, odd ribosomes, and small enigmatic genomes across a large radiation of phyla.</title>
        <authorList>
            <person name="Brown C.T."/>
            <person name="Hug L.A."/>
            <person name="Thomas B.C."/>
            <person name="Sharon I."/>
            <person name="Castelle C.J."/>
            <person name="Singh A."/>
            <person name="Wilkins M.J."/>
            <person name="Williams K.H."/>
            <person name="Banfield J.F."/>
        </authorList>
    </citation>
    <scope>NUCLEOTIDE SEQUENCE [LARGE SCALE GENOMIC DNA]</scope>
</reference>
<feature type="transmembrane region" description="Helical" evidence="1">
    <location>
        <begin position="61"/>
        <end position="80"/>
    </location>
</feature>
<name>A0A0G0JIT8_9BACT</name>
<feature type="transmembrane region" description="Helical" evidence="1">
    <location>
        <begin position="33"/>
        <end position="55"/>
    </location>
</feature>
<keyword evidence="1" id="KW-0472">Membrane</keyword>
<organism evidence="2 3">
    <name type="scientific">Candidatus Magasanikbacteria bacterium GW2011_GWC2_37_14</name>
    <dbReference type="NCBI Taxonomy" id="1619046"/>
    <lineage>
        <taxon>Bacteria</taxon>
        <taxon>Candidatus Magasanikiibacteriota</taxon>
    </lineage>
</organism>
<evidence type="ECO:0000313" key="2">
    <source>
        <dbReference type="EMBL" id="KKQ28006.1"/>
    </source>
</evidence>
<sequence>MEFTNDEKINILLEGLKERYNSIHIIRERAQSVSLWILGILVAMSAWLFQNFLIINFFDKILISFVIFSILLSVICLFFGDLEQGFKTQREVASKIEEVLGFYGNNFFADNYKSIYPEKWKNVNNGNFFVNNYLLILTGYLVFILTLFFNGCL</sequence>
<dbReference type="AlphaFoldDB" id="A0A0G0JIT8"/>
<dbReference type="STRING" id="1619046.US42_C0003G0063"/>
<gene>
    <name evidence="2" type="ORF">US42_C0003G0063</name>
</gene>
<evidence type="ECO:0000256" key="1">
    <source>
        <dbReference type="SAM" id="Phobius"/>
    </source>
</evidence>
<proteinExistence type="predicted"/>
<protein>
    <submittedName>
        <fullName evidence="2">Uncharacterized protein</fullName>
    </submittedName>
</protein>
<keyword evidence="1" id="KW-1133">Transmembrane helix</keyword>
<comment type="caution">
    <text evidence="2">The sequence shown here is derived from an EMBL/GenBank/DDBJ whole genome shotgun (WGS) entry which is preliminary data.</text>
</comment>